<dbReference type="OrthoDB" id="9789954at2"/>
<dbReference type="GO" id="GO:0006355">
    <property type="term" value="P:regulation of DNA-templated transcription"/>
    <property type="evidence" value="ECO:0007669"/>
    <property type="project" value="InterPro"/>
</dbReference>
<evidence type="ECO:0000259" key="1">
    <source>
        <dbReference type="Pfam" id="PF09860"/>
    </source>
</evidence>
<dbReference type="Pfam" id="PF09860">
    <property type="entry name" value="DUF2087"/>
    <property type="match status" value="1"/>
</dbReference>
<dbReference type="Gene3D" id="3.40.1440.10">
    <property type="entry name" value="GIY-YIG endonuclease"/>
    <property type="match status" value="1"/>
</dbReference>
<evidence type="ECO:0000313" key="2">
    <source>
        <dbReference type="EMBL" id="AGL03472.1"/>
    </source>
</evidence>
<gene>
    <name evidence="2" type="ORF">Desgi_4220</name>
</gene>
<proteinExistence type="predicted"/>
<dbReference type="AlphaFoldDB" id="R4KPI6"/>
<organism evidence="2 3">
    <name type="scientific">Desulfoscipio gibsoniae DSM 7213</name>
    <dbReference type="NCBI Taxonomy" id="767817"/>
    <lineage>
        <taxon>Bacteria</taxon>
        <taxon>Bacillati</taxon>
        <taxon>Bacillota</taxon>
        <taxon>Clostridia</taxon>
        <taxon>Eubacteriales</taxon>
        <taxon>Desulfallaceae</taxon>
        <taxon>Desulfoscipio</taxon>
    </lineage>
</organism>
<dbReference type="Proteomes" id="UP000013520">
    <property type="component" value="Chromosome"/>
</dbReference>
<feature type="domain" description="DUF2087" evidence="1">
    <location>
        <begin position="182"/>
        <end position="249"/>
    </location>
</feature>
<dbReference type="InterPro" id="IPR016032">
    <property type="entry name" value="Sig_transdc_resp-reg_C-effctor"/>
</dbReference>
<dbReference type="KEGG" id="dgi:Desgi_4220"/>
<name>R4KPI6_9FIRM</name>
<dbReference type="EMBL" id="CP003273">
    <property type="protein sequence ID" value="AGL03472.1"/>
    <property type="molecule type" value="Genomic_DNA"/>
</dbReference>
<reference evidence="2 3" key="1">
    <citation type="submission" date="2012-01" db="EMBL/GenBank/DDBJ databases">
        <title>Complete sequence of Desulfotomaculum gibsoniae DSM 7213.</title>
        <authorList>
            <consortium name="US DOE Joint Genome Institute"/>
            <person name="Lucas S."/>
            <person name="Han J."/>
            <person name="Lapidus A."/>
            <person name="Cheng J.-F."/>
            <person name="Goodwin L."/>
            <person name="Pitluck S."/>
            <person name="Peters L."/>
            <person name="Ovchinnikova G."/>
            <person name="Teshima H."/>
            <person name="Detter J.C."/>
            <person name="Han C."/>
            <person name="Tapia R."/>
            <person name="Land M."/>
            <person name="Hauser L."/>
            <person name="Kyrpides N."/>
            <person name="Ivanova N."/>
            <person name="Pagani I."/>
            <person name="Parshina S."/>
            <person name="Plugge C."/>
            <person name="Muyzer G."/>
            <person name="Kuever J."/>
            <person name="Ivanova A."/>
            <person name="Nazina T."/>
            <person name="Klenk H.-P."/>
            <person name="Brambilla E."/>
            <person name="Spring S."/>
            <person name="Stams A.F."/>
            <person name="Woyke T."/>
        </authorList>
    </citation>
    <scope>NUCLEOTIDE SEQUENCE [LARGE SCALE GENOMIC DNA]</scope>
    <source>
        <strain evidence="2 3">DSM 7213</strain>
    </source>
</reference>
<dbReference type="STRING" id="767817.Desgi_4220"/>
<dbReference type="SUPFAM" id="SSF82771">
    <property type="entry name" value="GIY-YIG endonuclease"/>
    <property type="match status" value="1"/>
</dbReference>
<dbReference type="Gene3D" id="1.10.10.10">
    <property type="entry name" value="Winged helix-like DNA-binding domain superfamily/Winged helix DNA-binding domain"/>
    <property type="match status" value="1"/>
</dbReference>
<accession>R4KPI6</accession>
<evidence type="ECO:0000313" key="3">
    <source>
        <dbReference type="Proteomes" id="UP000013520"/>
    </source>
</evidence>
<sequence length="386" mass="45241">MNISDQFWNASTEELKDGYVENENYFICLLCGRKIEKGIIYSEDGILYEAGRYIRIHIEKDHASVFDYLIQLDKRLTGLTDHQKSLLQLFYQGKSDKEIQKELNIGSASTIRNHRFVLKEKERQAKVYLVLMELLKGKNNRSPGYLPPHQTAMMLDDRYNLTQEEREKILKKYFPEGTDGPLKTLKMKEKNRLVVLREVAKKFEVQKIYNEKEVNEILSAVYNDFVTLRRYLVDYGFIDRKPDGSRYWLKSESNGMGVGDMDRRKELKQQYKEMKTEGGVYQIRNTINQKVFVASTPNLKTLNGKRGMLRGGVHKSRQLQEEWNQFGEDAFVFEVLEVLEEKKEGYFDKADELKKLEKKWLEKLQPYGERGYHKPLKGEKPGNGSG</sequence>
<dbReference type="HOGENOM" id="CLU_726982_0_0_9"/>
<dbReference type="eggNOG" id="COG2197">
    <property type="taxonomic scope" value="Bacteria"/>
</dbReference>
<dbReference type="InterPro" id="IPR018656">
    <property type="entry name" value="DUF2087"/>
</dbReference>
<protein>
    <recommendedName>
        <fullName evidence="1">DUF2087 domain-containing protein</fullName>
    </recommendedName>
</protein>
<dbReference type="RefSeq" id="WP_006521481.1">
    <property type="nucleotide sequence ID" value="NC_021184.1"/>
</dbReference>
<dbReference type="SUPFAM" id="SSF46894">
    <property type="entry name" value="C-terminal effector domain of the bipartite response regulators"/>
    <property type="match status" value="1"/>
</dbReference>
<keyword evidence="3" id="KW-1185">Reference proteome</keyword>
<dbReference type="GO" id="GO:0003677">
    <property type="term" value="F:DNA binding"/>
    <property type="evidence" value="ECO:0007669"/>
    <property type="project" value="InterPro"/>
</dbReference>
<dbReference type="CDD" id="cd10451">
    <property type="entry name" value="GIY-YIG_LuxR_like"/>
    <property type="match status" value="1"/>
</dbReference>
<dbReference type="InterPro" id="IPR035901">
    <property type="entry name" value="GIY-YIG_endonuc_sf"/>
</dbReference>
<dbReference type="InterPro" id="IPR036388">
    <property type="entry name" value="WH-like_DNA-bd_sf"/>
</dbReference>
<dbReference type="eggNOG" id="COG3860">
    <property type="taxonomic scope" value="Bacteria"/>
</dbReference>